<comment type="similarity">
    <text evidence="1">Belongs to the sulfatase family.</text>
</comment>
<feature type="domain" description="Sulfatase N-terminal" evidence="6">
    <location>
        <begin position="92"/>
        <end position="507"/>
    </location>
</feature>
<evidence type="ECO:0000256" key="4">
    <source>
        <dbReference type="ARBA" id="ARBA00022837"/>
    </source>
</evidence>
<dbReference type="InterPro" id="IPR024607">
    <property type="entry name" value="Sulfatase_CS"/>
</dbReference>
<name>A0A975R8W8_9GAMM</name>
<dbReference type="InterPro" id="IPR050738">
    <property type="entry name" value="Sulfatase"/>
</dbReference>
<dbReference type="GO" id="GO:0004065">
    <property type="term" value="F:arylsulfatase activity"/>
    <property type="evidence" value="ECO:0007669"/>
    <property type="project" value="TreeGrafter"/>
</dbReference>
<protein>
    <submittedName>
        <fullName evidence="7">Arylsulfatase</fullName>
    </submittedName>
</protein>
<dbReference type="GO" id="GO:0046872">
    <property type="term" value="F:metal ion binding"/>
    <property type="evidence" value="ECO:0007669"/>
    <property type="project" value="UniProtKB-KW"/>
</dbReference>
<dbReference type="PANTHER" id="PTHR42693:SF33">
    <property type="entry name" value="ARYLSULFATASE"/>
    <property type="match status" value="1"/>
</dbReference>
<evidence type="ECO:0000259" key="6">
    <source>
        <dbReference type="Pfam" id="PF00884"/>
    </source>
</evidence>
<gene>
    <name evidence="7" type="ORF">KEF85_14195</name>
</gene>
<keyword evidence="8" id="KW-1185">Reference proteome</keyword>
<dbReference type="Gene3D" id="3.40.720.10">
    <property type="entry name" value="Alkaline Phosphatase, subunit A"/>
    <property type="match status" value="1"/>
</dbReference>
<dbReference type="KEGG" id="mpad:KEF85_14195"/>
<evidence type="ECO:0000256" key="2">
    <source>
        <dbReference type="ARBA" id="ARBA00022723"/>
    </source>
</evidence>
<keyword evidence="4" id="KW-0106">Calcium</keyword>
<evidence type="ECO:0000256" key="1">
    <source>
        <dbReference type="ARBA" id="ARBA00008779"/>
    </source>
</evidence>
<proteinExistence type="inferred from homology"/>
<keyword evidence="3" id="KW-0378">Hydrolase</keyword>
<dbReference type="SUPFAM" id="SSF53649">
    <property type="entry name" value="Alkaline phosphatase-like"/>
    <property type="match status" value="1"/>
</dbReference>
<dbReference type="InterPro" id="IPR017850">
    <property type="entry name" value="Alkaline_phosphatase_core_sf"/>
</dbReference>
<dbReference type="CDD" id="cd16025">
    <property type="entry name" value="PAS_like"/>
    <property type="match status" value="1"/>
</dbReference>
<feature type="chain" id="PRO_5036801808" evidence="5">
    <location>
        <begin position="42"/>
        <end position="833"/>
    </location>
</feature>
<accession>A0A975R8W8</accession>
<evidence type="ECO:0000256" key="5">
    <source>
        <dbReference type="SAM" id="SignalP"/>
    </source>
</evidence>
<dbReference type="InterPro" id="IPR000917">
    <property type="entry name" value="Sulfatase_N"/>
</dbReference>
<sequence length="833" mass="88578">MFIKKPARERTTTLVVTSSPRLLPLLLGIVALSTQSGVTAAADPSTAAYYGFGGTVAPAAGASTPWWPTPTPQGTPAVPNPPAANNAPAGAPNIVVVLADDLGYSDLGSFGSEISTPNLDKLANNGLRFRNYTTHSLCSPTRAALLTGINGHSAGVGFIADSNPGYPGYAGEIQQNAVTLAETLHLNGYTTIATGKWHLTQVADRVKDGPYNSWPLQRGFDKFYGILNAETHPQHPDAIYDGNSRVQVNQYPNGFNTSDLWASKAISYVKAAKTANPNKPFFLYFADNAVHAPLNPDPDLLAAVHAKGQYSAGWDAIRQARYQKQLSSGLIPANTTLPPLNPGVSSWSALPSDKQQLFTRYQEAYAAWVATLDRSFGQLYNYLESSGQLNNTIIVFASDNGGSQEGGLNGTTIALETLFLAGNTNVAFDETREAQIGGPQTSPHYPLGWATVSNTPFRGYKQQTVGGGRRVPLIVSWPGHIADNGNIRTQFTHVTDIAPTLLDIAGIQHPTVYNGIPTKPIEGTSFRYLLDGSNPATAAEQHTQQYFELAGNRGYYLNDGTHAWYAVTEHTAGTAFSASEWQLYDLNQDFTETQNLASANPSQVTALDSAFTTAAWAHQVYPLFQGSTAISTSQQPAYLANRIQPITVSQGAWVDQSTILPLISPYWNPYGSTAAGAIHTAGNYSINATVNYNAGNQGIIFAEGGDDLGLVLYIQNGNLILQNVAFGVPTSLNPIPLTPGTQNISLNFTAGAPTGLGVGNGLATLTVNGSSVSGQLPSWLVSLPSDFGGPLDGFDVGLDRRAPVSWTLYNKYGTFPYTGTISQVTVTPGVSQP</sequence>
<dbReference type="Pfam" id="PF00884">
    <property type="entry name" value="Sulfatase"/>
    <property type="match status" value="1"/>
</dbReference>
<dbReference type="RefSeq" id="WP_215581684.1">
    <property type="nucleotide sequence ID" value="NZ_CP073754.1"/>
</dbReference>
<dbReference type="Proteomes" id="UP000676649">
    <property type="component" value="Chromosome"/>
</dbReference>
<feature type="signal peptide" evidence="5">
    <location>
        <begin position="1"/>
        <end position="41"/>
    </location>
</feature>
<dbReference type="AlphaFoldDB" id="A0A975R8W8"/>
<keyword evidence="2" id="KW-0479">Metal-binding</keyword>
<keyword evidence="5" id="KW-0732">Signal</keyword>
<evidence type="ECO:0000256" key="3">
    <source>
        <dbReference type="ARBA" id="ARBA00022801"/>
    </source>
</evidence>
<dbReference type="EMBL" id="CP073754">
    <property type="protein sequence ID" value="QWF70472.1"/>
    <property type="molecule type" value="Genomic_DNA"/>
</dbReference>
<dbReference type="PANTHER" id="PTHR42693">
    <property type="entry name" value="ARYLSULFATASE FAMILY MEMBER"/>
    <property type="match status" value="1"/>
</dbReference>
<reference evidence="7" key="1">
    <citation type="submission" date="2021-04" db="EMBL/GenBank/DDBJ databases">
        <title>Draft genome sequence data of methanotrophic Methylovulum sp. strain S1L and Methylomonas sp. strain S2AM isolated from boreal lake water columns.</title>
        <authorList>
            <person name="Rissanen A.J."/>
            <person name="Mangayil R."/>
            <person name="Svenning M.M."/>
            <person name="Khanongnuch R."/>
        </authorList>
    </citation>
    <scope>NUCLEOTIDE SEQUENCE</scope>
    <source>
        <strain evidence="7">S2AM</strain>
    </source>
</reference>
<dbReference type="PROSITE" id="PS00523">
    <property type="entry name" value="SULFATASE_1"/>
    <property type="match status" value="1"/>
</dbReference>
<evidence type="ECO:0000313" key="7">
    <source>
        <dbReference type="EMBL" id="QWF70472.1"/>
    </source>
</evidence>
<organism evidence="7 8">
    <name type="scientific">Methylomonas paludis</name>
    <dbReference type="NCBI Taxonomy" id="1173101"/>
    <lineage>
        <taxon>Bacteria</taxon>
        <taxon>Pseudomonadati</taxon>
        <taxon>Pseudomonadota</taxon>
        <taxon>Gammaproteobacteria</taxon>
        <taxon>Methylococcales</taxon>
        <taxon>Methylococcaceae</taxon>
        <taxon>Methylomonas</taxon>
    </lineage>
</organism>
<evidence type="ECO:0000313" key="8">
    <source>
        <dbReference type="Proteomes" id="UP000676649"/>
    </source>
</evidence>
<dbReference type="Gene3D" id="3.30.1120.10">
    <property type="match status" value="1"/>
</dbReference>